<dbReference type="EMBL" id="FOGS01000004">
    <property type="protein sequence ID" value="SER89763.1"/>
    <property type="molecule type" value="Genomic_DNA"/>
</dbReference>
<dbReference type="STRING" id="416874.SAMN04487958_10494"/>
<dbReference type="InterPro" id="IPR025178">
    <property type="entry name" value="Lnb_N"/>
</dbReference>
<protein>
    <submittedName>
        <fullName evidence="5">Uncharacterized protein</fullName>
    </submittedName>
</protein>
<dbReference type="Proteomes" id="UP000198505">
    <property type="component" value="Unassembled WGS sequence"/>
</dbReference>
<dbReference type="Pfam" id="PF25222">
    <property type="entry name" value="DUF7840"/>
    <property type="match status" value="1"/>
</dbReference>
<evidence type="ECO:0000313" key="6">
    <source>
        <dbReference type="Proteomes" id="UP000198505"/>
    </source>
</evidence>
<evidence type="ECO:0000259" key="3">
    <source>
        <dbReference type="Pfam" id="PF25222"/>
    </source>
</evidence>
<name>A0A1H9SZH2_9GAMM</name>
<dbReference type="InterPro" id="IPR057162">
    <property type="entry name" value="DUF7840"/>
</dbReference>
<dbReference type="RefSeq" id="WP_092826708.1">
    <property type="nucleotide sequence ID" value="NZ_FOGS01000004.1"/>
</dbReference>
<evidence type="ECO:0000313" key="5">
    <source>
        <dbReference type="EMBL" id="SER89763.1"/>
    </source>
</evidence>
<keyword evidence="6" id="KW-1185">Reference proteome</keyword>
<dbReference type="Pfam" id="PF13387">
    <property type="entry name" value="Lnb_N"/>
    <property type="match status" value="1"/>
</dbReference>
<accession>A0A1H9SZH2</accession>
<gene>
    <name evidence="5" type="ORF">SAMN04487958_10494</name>
</gene>
<evidence type="ECO:0000259" key="4">
    <source>
        <dbReference type="Pfam" id="PF25225"/>
    </source>
</evidence>
<proteinExistence type="predicted"/>
<reference evidence="6" key="1">
    <citation type="submission" date="2016-10" db="EMBL/GenBank/DDBJ databases">
        <authorList>
            <person name="Varghese N."/>
            <person name="Submissions S."/>
        </authorList>
    </citation>
    <scope>NUCLEOTIDE SEQUENCE [LARGE SCALE GENOMIC DNA]</scope>
    <source>
        <strain evidence="6">CGMCC 1.6495</strain>
    </source>
</reference>
<dbReference type="Pfam" id="PF25225">
    <property type="entry name" value="DUF7843"/>
    <property type="match status" value="1"/>
</dbReference>
<keyword evidence="1" id="KW-0732">Signal</keyword>
<feature type="signal peptide" evidence="1">
    <location>
        <begin position="1"/>
        <end position="21"/>
    </location>
</feature>
<feature type="domain" description="DUF7843" evidence="4">
    <location>
        <begin position="25"/>
        <end position="101"/>
    </location>
</feature>
<evidence type="ECO:0000259" key="2">
    <source>
        <dbReference type="Pfam" id="PF13387"/>
    </source>
</evidence>
<dbReference type="InterPro" id="IPR057165">
    <property type="entry name" value="DUF7843"/>
</dbReference>
<dbReference type="AlphaFoldDB" id="A0A1H9SZH2"/>
<feature type="domain" description="DUF7840" evidence="3">
    <location>
        <begin position="414"/>
        <end position="618"/>
    </location>
</feature>
<evidence type="ECO:0000256" key="1">
    <source>
        <dbReference type="SAM" id="SignalP"/>
    </source>
</evidence>
<feature type="domain" description="Lnb N-terminal periplasmic" evidence="2">
    <location>
        <begin position="114"/>
        <end position="271"/>
    </location>
</feature>
<organism evidence="5 6">
    <name type="scientific">Vreelandella subterranea</name>
    <dbReference type="NCBI Taxonomy" id="416874"/>
    <lineage>
        <taxon>Bacteria</taxon>
        <taxon>Pseudomonadati</taxon>
        <taxon>Pseudomonadota</taxon>
        <taxon>Gammaproteobacteria</taxon>
        <taxon>Oceanospirillales</taxon>
        <taxon>Halomonadaceae</taxon>
        <taxon>Vreelandella</taxon>
    </lineage>
</organism>
<feature type="chain" id="PRO_5011623244" evidence="1">
    <location>
        <begin position="22"/>
        <end position="619"/>
    </location>
</feature>
<sequence>MRRLWLTTLLLCSLSSTLLHAEESTLSQHPQWLSLLHFDRHTPFSPPRSAVIDDAFFLAENGRYDPHAELDATLAALREPPSATGTHASCQFPARAMWLSSKTGEQWPSADCPEFSEWQSTHHGAGLGLMFATGYLGNPASFFGHIMLHSASGQSIGASSDPQHLLDTSLNFGADVPSNDGMITYMAKGLFGGYNATFSNASFYRNATLYSEREMRDLWHYQLRLTDQEASLLTAHLFEIVGQDYEYLFLSQNCASRIARTLELVIDEDLTPGISPWVAPEDLLRTLSTAEHHGQPLLADTRHIPSRRLTTQRQFTALNERQQRAANAVWQEEDDLRLQAPEFTKLPAAQRSDVLDTLLSHASFLRQTGDTEQLPEIERQLLQARLRLPQGDTQANHPKPPAIHEVAPPALVNVSGVHNSHSHHALRMKFRPLQYDLLDTNRARMPNSAVEIANVEINADEQGVSLQRFDLFNITNLHTNAITLPTLPQTAWQISAGIHRNRLSCRRCFDGVANLLGGKSWSLGSHLPYALAGAQLRTQRHYEGVAVPMIKAGIISSWSSRQRTHLQLTHRRNLGYDDRQRTEWQLQHRVALSTEWDIRLELQRDQSATEASLGFSRYF</sequence>